<dbReference type="InterPro" id="IPR044890">
    <property type="entry name" value="TMEM14_sf"/>
</dbReference>
<keyword evidence="3 6" id="KW-0812">Transmembrane</keyword>
<dbReference type="InterPro" id="IPR005349">
    <property type="entry name" value="TMEM14"/>
</dbReference>
<comment type="subcellular location">
    <subcellularLocation>
        <location evidence="1">Membrane</location>
    </subcellularLocation>
</comment>
<dbReference type="PANTHER" id="PTHR12668">
    <property type="entry name" value="TRANSMEMBRANE PROTEIN 14, 15"/>
    <property type="match status" value="1"/>
</dbReference>
<dbReference type="AlphaFoldDB" id="A0A4R0RPP7"/>
<evidence type="ECO:0000256" key="4">
    <source>
        <dbReference type="ARBA" id="ARBA00022989"/>
    </source>
</evidence>
<evidence type="ECO:0000256" key="6">
    <source>
        <dbReference type="SAM" id="Phobius"/>
    </source>
</evidence>
<dbReference type="Pfam" id="PF03647">
    <property type="entry name" value="Tmemb_14"/>
    <property type="match status" value="1"/>
</dbReference>
<dbReference type="OrthoDB" id="5620at2759"/>
<evidence type="ECO:0000256" key="3">
    <source>
        <dbReference type="ARBA" id="ARBA00022692"/>
    </source>
</evidence>
<keyword evidence="4 6" id="KW-1133">Transmembrane helix</keyword>
<dbReference type="Gene3D" id="1.10.10.1740">
    <property type="entry name" value="Transmembrane protein 14-like"/>
    <property type="match status" value="1"/>
</dbReference>
<gene>
    <name evidence="7" type="ORF">EIP91_008609</name>
</gene>
<dbReference type="PANTHER" id="PTHR12668:SF53">
    <property type="entry name" value="TMEM14 PROTEIN HOMOLOG YJR085C"/>
    <property type="match status" value="1"/>
</dbReference>
<organism evidence="7 8">
    <name type="scientific">Steccherinum ochraceum</name>
    <dbReference type="NCBI Taxonomy" id="92696"/>
    <lineage>
        <taxon>Eukaryota</taxon>
        <taxon>Fungi</taxon>
        <taxon>Dikarya</taxon>
        <taxon>Basidiomycota</taxon>
        <taxon>Agaricomycotina</taxon>
        <taxon>Agaricomycetes</taxon>
        <taxon>Polyporales</taxon>
        <taxon>Steccherinaceae</taxon>
        <taxon>Steccherinum</taxon>
    </lineage>
</organism>
<evidence type="ECO:0000313" key="7">
    <source>
        <dbReference type="EMBL" id="TCD69133.1"/>
    </source>
</evidence>
<feature type="transmembrane region" description="Helical" evidence="6">
    <location>
        <begin position="7"/>
        <end position="23"/>
    </location>
</feature>
<dbReference type="GO" id="GO:0016020">
    <property type="term" value="C:membrane"/>
    <property type="evidence" value="ECO:0007669"/>
    <property type="project" value="UniProtKB-SubCell"/>
</dbReference>
<evidence type="ECO:0000256" key="1">
    <source>
        <dbReference type="ARBA" id="ARBA00004370"/>
    </source>
</evidence>
<dbReference type="Proteomes" id="UP000292702">
    <property type="component" value="Unassembled WGS sequence"/>
</dbReference>
<evidence type="ECO:0000256" key="5">
    <source>
        <dbReference type="ARBA" id="ARBA00023136"/>
    </source>
</evidence>
<dbReference type="EMBL" id="RWJN01000048">
    <property type="protein sequence ID" value="TCD69133.1"/>
    <property type="molecule type" value="Genomic_DNA"/>
</dbReference>
<dbReference type="STRING" id="92696.A0A4R0RPP7"/>
<name>A0A4R0RPP7_9APHY</name>
<comment type="caution">
    <text evidence="7">The sequence shown here is derived from an EMBL/GenBank/DDBJ whole genome shotgun (WGS) entry which is preliminary data.</text>
</comment>
<feature type="transmembrane region" description="Helical" evidence="6">
    <location>
        <begin position="82"/>
        <end position="102"/>
    </location>
</feature>
<keyword evidence="8" id="KW-1185">Reference proteome</keyword>
<evidence type="ECO:0000256" key="2">
    <source>
        <dbReference type="ARBA" id="ARBA00007590"/>
    </source>
</evidence>
<sequence length="105" mass="10565">MSANTNPAFLMGGLCIVGGVIGYARTRSVPSIVAGVSVGLLYLWAANNLRNGTGPGLEGALGASALLFLSSAPRAARTQAPVPAVLTLTSAAAAFYYGSAYFGKK</sequence>
<proteinExistence type="inferred from homology"/>
<accession>A0A4R0RPP7</accession>
<evidence type="ECO:0000313" key="8">
    <source>
        <dbReference type="Proteomes" id="UP000292702"/>
    </source>
</evidence>
<feature type="transmembrane region" description="Helical" evidence="6">
    <location>
        <begin position="29"/>
        <end position="45"/>
    </location>
</feature>
<keyword evidence="5 6" id="KW-0472">Membrane</keyword>
<protein>
    <recommendedName>
        <fullName evidence="9">TMEM14 protein</fullName>
    </recommendedName>
</protein>
<evidence type="ECO:0008006" key="9">
    <source>
        <dbReference type="Google" id="ProtNLM"/>
    </source>
</evidence>
<reference evidence="7 8" key="1">
    <citation type="submission" date="2018-11" db="EMBL/GenBank/DDBJ databases">
        <title>Genome assembly of Steccherinum ochraceum LE-BIN_3174, the white-rot fungus of the Steccherinaceae family (The Residual Polyporoid clade, Polyporales, Basidiomycota).</title>
        <authorList>
            <person name="Fedorova T.V."/>
            <person name="Glazunova O.A."/>
            <person name="Landesman E.O."/>
            <person name="Moiseenko K.V."/>
            <person name="Psurtseva N.V."/>
            <person name="Savinova O.S."/>
            <person name="Shakhova N.V."/>
            <person name="Tyazhelova T.V."/>
            <person name="Vasina D.V."/>
        </authorList>
    </citation>
    <scope>NUCLEOTIDE SEQUENCE [LARGE SCALE GENOMIC DNA]</scope>
    <source>
        <strain evidence="7 8">LE-BIN_3174</strain>
    </source>
</reference>
<comment type="similarity">
    <text evidence="2">Belongs to the TMEM14 family.</text>
</comment>